<name>A0ACD1AB12_9FIRM</name>
<protein>
    <submittedName>
        <fullName evidence="1">Dihydropyrimidine dehydrogenase</fullName>
    </submittedName>
</protein>
<dbReference type="Proteomes" id="UP000594014">
    <property type="component" value="Chromosome"/>
</dbReference>
<dbReference type="EMBL" id="CP042469">
    <property type="protein sequence ID" value="QOX63640.1"/>
    <property type="molecule type" value="Genomic_DNA"/>
</dbReference>
<reference evidence="1" key="1">
    <citation type="submission" date="2019-08" db="EMBL/GenBank/DDBJ databases">
        <title>Genome sequence of Clostridiales bacterium MT110.</title>
        <authorList>
            <person name="Cao J."/>
        </authorList>
    </citation>
    <scope>NUCLEOTIDE SEQUENCE</scope>
    <source>
        <strain evidence="1">MT110</strain>
    </source>
</reference>
<proteinExistence type="predicted"/>
<sequence length="427" mass="45011">MSKVVKAKYTADAVDGFTPRTAMEEAARCLLCIDAPCSKGCPAGTDPGKFIRSIRFRNVKGAAETIRENNVLGGSCARVCPYDRLCEEYCSRCGIDKPIEIGKLQRFAVEQEKAHKMKILKAPAKKKAAKVACIGSGPASLACAAKLAQEGYQVTIFEAAEKAGGVLTYGITPARLPQHVVDFDIKAVKDLGVKFVFDTKVGEDITVEELKKSGFSAIFVGAGLWEAKVPEIPGNDLKGVTNAIDFLKSARDSKGSFDPGKRVIVIGGGDVAMDCATTAKLLGAENVMIYYRRTLEEAPANMAEIQYATSLGVTITTNFAPKEILGNGNVEFAVFKGRDGASEAKVAADTVVFAIGQAPEDMTKIAPVKVTDKGAIAANAKGKTNVVGLFAAGDIVNGGKTVVEAVAAGKEAAAEIISYLEKKEGVK</sequence>
<evidence type="ECO:0000313" key="1">
    <source>
        <dbReference type="EMBL" id="QOX63640.1"/>
    </source>
</evidence>
<accession>A0ACD1AB12</accession>
<keyword evidence="2" id="KW-1185">Reference proteome</keyword>
<gene>
    <name evidence="1" type="ORF">FRZ06_09885</name>
</gene>
<organism evidence="1 2">
    <name type="scientific">Anoxybacterium hadale</name>
    <dbReference type="NCBI Taxonomy" id="3408580"/>
    <lineage>
        <taxon>Bacteria</taxon>
        <taxon>Bacillati</taxon>
        <taxon>Bacillota</taxon>
        <taxon>Clostridia</taxon>
        <taxon>Peptostreptococcales</taxon>
        <taxon>Anaerovoracaceae</taxon>
        <taxon>Anoxybacterium</taxon>
    </lineage>
</organism>
<evidence type="ECO:0000313" key="2">
    <source>
        <dbReference type="Proteomes" id="UP000594014"/>
    </source>
</evidence>